<dbReference type="PANTHER" id="PTHR35910:SF6">
    <property type="entry name" value="2EXR DOMAIN-CONTAINING PROTEIN"/>
    <property type="match status" value="1"/>
</dbReference>
<feature type="domain" description="2EXR" evidence="1">
    <location>
        <begin position="10"/>
        <end position="111"/>
    </location>
</feature>
<reference evidence="2 3" key="1">
    <citation type="submission" date="2018-12" db="EMBL/GenBank/DDBJ databases">
        <title>Draft genome sequence of Xylaria grammica IHI A82.</title>
        <authorList>
            <person name="Buettner E."/>
            <person name="Kellner H."/>
        </authorList>
    </citation>
    <scope>NUCLEOTIDE SEQUENCE [LARGE SCALE GENOMIC DNA]</scope>
    <source>
        <strain evidence="2 3">IHI A82</strain>
    </source>
</reference>
<accession>A0A439CZQ7</accession>
<evidence type="ECO:0000313" key="2">
    <source>
        <dbReference type="EMBL" id="RWA07692.1"/>
    </source>
</evidence>
<comment type="caution">
    <text evidence="2">The sequence shown here is derived from an EMBL/GenBank/DDBJ whole genome shotgun (WGS) entry which is preliminary data.</text>
</comment>
<evidence type="ECO:0000259" key="1">
    <source>
        <dbReference type="Pfam" id="PF20150"/>
    </source>
</evidence>
<evidence type="ECO:0000313" key="3">
    <source>
        <dbReference type="Proteomes" id="UP000286045"/>
    </source>
</evidence>
<dbReference type="PANTHER" id="PTHR35910">
    <property type="entry name" value="2EXR DOMAIN-CONTAINING PROTEIN"/>
    <property type="match status" value="1"/>
</dbReference>
<organism evidence="2 3">
    <name type="scientific">Xylaria grammica</name>
    <dbReference type="NCBI Taxonomy" id="363999"/>
    <lineage>
        <taxon>Eukaryota</taxon>
        <taxon>Fungi</taxon>
        <taxon>Dikarya</taxon>
        <taxon>Ascomycota</taxon>
        <taxon>Pezizomycotina</taxon>
        <taxon>Sordariomycetes</taxon>
        <taxon>Xylariomycetidae</taxon>
        <taxon>Xylariales</taxon>
        <taxon>Xylariaceae</taxon>
        <taxon>Xylaria</taxon>
    </lineage>
</organism>
<protein>
    <recommendedName>
        <fullName evidence="1">2EXR domain-containing protein</fullName>
    </recommendedName>
</protein>
<dbReference type="AlphaFoldDB" id="A0A439CZQ7"/>
<dbReference type="Proteomes" id="UP000286045">
    <property type="component" value="Unassembled WGS sequence"/>
</dbReference>
<dbReference type="Pfam" id="PF20150">
    <property type="entry name" value="2EXR"/>
    <property type="match status" value="1"/>
</dbReference>
<gene>
    <name evidence="2" type="ORF">EKO27_g7423</name>
</gene>
<sequence>MAYQGNPSEFPYFKKLPAELRQLIWKESVLAAMNNPEVCILVPGRVRVGMYSINPTTPFPHVNTTFPTAMHVNCEARRIALLNLKMADLGPYPWDKCRVPQRPFRPEIDTLYAARSFSPDKDFSPGEVAEVQHLALDVCDRFDYDIKRFFTNSLQHMSALRTLRLVLPTVLPFGTDVNAPCLPHRRCALRPVDGEKLKQTKFLPTLLELLRHLALGDFSVIEDVRSEIFPSGYTARSSSPWPSAHVEALQIMGLIGTNPGSDLSYLAPPPEPWDPRMVRMAKLKIEFCLITEFCYSPSGGSRYVAVGEDFPDTPDPSIFTDLNAPNSRFYV</sequence>
<dbReference type="InterPro" id="IPR045518">
    <property type="entry name" value="2EXR"/>
</dbReference>
<name>A0A439CZQ7_9PEZI</name>
<keyword evidence="3" id="KW-1185">Reference proteome</keyword>
<proteinExistence type="predicted"/>
<dbReference type="EMBL" id="RYZI01000243">
    <property type="protein sequence ID" value="RWA07692.1"/>
    <property type="molecule type" value="Genomic_DNA"/>
</dbReference>